<dbReference type="InterPro" id="IPR001958">
    <property type="entry name" value="Tet-R_TetA/multi-R_MdtG-like"/>
</dbReference>
<dbReference type="PANTHER" id="PTHR23521:SF2">
    <property type="entry name" value="TRANSPORTER MFS SUPERFAMILY"/>
    <property type="match status" value="1"/>
</dbReference>
<evidence type="ECO:0000256" key="7">
    <source>
        <dbReference type="SAM" id="Phobius"/>
    </source>
</evidence>
<evidence type="ECO:0000256" key="6">
    <source>
        <dbReference type="ARBA" id="ARBA00023136"/>
    </source>
</evidence>
<evidence type="ECO:0000256" key="4">
    <source>
        <dbReference type="ARBA" id="ARBA00022692"/>
    </source>
</evidence>
<gene>
    <name evidence="9" type="ORF">WCV65_03300</name>
</gene>
<keyword evidence="2" id="KW-0813">Transport</keyword>
<keyword evidence="5 7" id="KW-1133">Transmembrane helix</keyword>
<accession>A0ABZ2NK56</accession>
<dbReference type="Proteomes" id="UP001377337">
    <property type="component" value="Chromosome"/>
</dbReference>
<dbReference type="Pfam" id="PF07690">
    <property type="entry name" value="MFS_1"/>
    <property type="match status" value="1"/>
</dbReference>
<feature type="transmembrane region" description="Helical" evidence="7">
    <location>
        <begin position="43"/>
        <end position="59"/>
    </location>
</feature>
<dbReference type="InterPro" id="IPR047200">
    <property type="entry name" value="MFS_YcaD-like"/>
</dbReference>
<feature type="transmembrane region" description="Helical" evidence="7">
    <location>
        <begin position="267"/>
        <end position="284"/>
    </location>
</feature>
<keyword evidence="10" id="KW-1185">Reference proteome</keyword>
<proteinExistence type="predicted"/>
<feature type="transmembrane region" description="Helical" evidence="7">
    <location>
        <begin position="7"/>
        <end position="31"/>
    </location>
</feature>
<comment type="subcellular location">
    <subcellularLocation>
        <location evidence="1">Cell membrane</location>
        <topology evidence="1">Multi-pass membrane protein</topology>
    </subcellularLocation>
</comment>
<name>A0ABZ2NK56_9BACI</name>
<sequence length="387" mass="42133">MNKLRFAILISIVTVSGFSQGMLLPVIAILFEQQGYPSSLNGLHATGLYIGVLLASPFMEKPLQKLGYKKMIIIGGFLVMASLFAFPVLQSFWIWFVLRLLVGIGDHMLHFSTQTWITSISSDQNRGKNISLYGICFGLGFAAGPILTGAAAVNPNLPFIISGFISLVIWGLAFLLRNDFPEHQVSGTSGSTARFKDAWKLSWIAFLPPFIYGFLESSLNGNYPVYALRQGFSPENVAILLPAFAVGGIIFQLPLGILSDKFGRKRTIPIVLFIGFLGFTAASFTQSFILLLVCFFIAGMVLGSTFSLGLTYMADLLPKHLLPAGNLLCGICFSIGSISGPVIGGLYMELIPGSNFFYIIAMLLLIVIGVYAFQKNNEQEKTAACKQ</sequence>
<organism evidence="9 10">
    <name type="scientific">Metabacillus sediminis</name>
    <dbReference type="NCBI Taxonomy" id="3117746"/>
    <lineage>
        <taxon>Bacteria</taxon>
        <taxon>Bacillati</taxon>
        <taxon>Bacillota</taxon>
        <taxon>Bacilli</taxon>
        <taxon>Bacillales</taxon>
        <taxon>Bacillaceae</taxon>
        <taxon>Metabacillus</taxon>
    </lineage>
</organism>
<dbReference type="Gene3D" id="1.20.1250.20">
    <property type="entry name" value="MFS general substrate transporter like domains"/>
    <property type="match status" value="2"/>
</dbReference>
<evidence type="ECO:0000259" key="8">
    <source>
        <dbReference type="PROSITE" id="PS50850"/>
    </source>
</evidence>
<evidence type="ECO:0000256" key="3">
    <source>
        <dbReference type="ARBA" id="ARBA00022475"/>
    </source>
</evidence>
<keyword evidence="4 7" id="KW-0812">Transmembrane</keyword>
<dbReference type="PRINTS" id="PR01035">
    <property type="entry name" value="TCRTETA"/>
</dbReference>
<feature type="transmembrane region" description="Helical" evidence="7">
    <location>
        <begin position="71"/>
        <end position="86"/>
    </location>
</feature>
<evidence type="ECO:0000313" key="9">
    <source>
        <dbReference type="EMBL" id="WXB97546.1"/>
    </source>
</evidence>
<evidence type="ECO:0000256" key="1">
    <source>
        <dbReference type="ARBA" id="ARBA00004651"/>
    </source>
</evidence>
<dbReference type="CDD" id="cd17477">
    <property type="entry name" value="MFS_YcaD_like"/>
    <property type="match status" value="1"/>
</dbReference>
<feature type="transmembrane region" description="Helical" evidence="7">
    <location>
        <begin position="324"/>
        <end position="344"/>
    </location>
</feature>
<dbReference type="InterPro" id="IPR036259">
    <property type="entry name" value="MFS_trans_sf"/>
</dbReference>
<evidence type="ECO:0000256" key="2">
    <source>
        <dbReference type="ARBA" id="ARBA00022448"/>
    </source>
</evidence>
<feature type="domain" description="Major facilitator superfamily (MFS) profile" evidence="8">
    <location>
        <begin position="201"/>
        <end position="387"/>
    </location>
</feature>
<evidence type="ECO:0000313" key="10">
    <source>
        <dbReference type="Proteomes" id="UP001377337"/>
    </source>
</evidence>
<dbReference type="PROSITE" id="PS50850">
    <property type="entry name" value="MFS"/>
    <property type="match status" value="1"/>
</dbReference>
<dbReference type="InterPro" id="IPR020846">
    <property type="entry name" value="MFS_dom"/>
</dbReference>
<reference evidence="9 10" key="1">
    <citation type="submission" date="2024-02" db="EMBL/GenBank/DDBJ databases">
        <title>Seven novel Bacillus-like species.</title>
        <authorList>
            <person name="Liu G."/>
        </authorList>
    </citation>
    <scope>NUCLEOTIDE SEQUENCE [LARGE SCALE GENOMIC DNA]</scope>
    <source>
        <strain evidence="9 10">FJAT-52054</strain>
    </source>
</reference>
<feature type="transmembrane region" description="Helical" evidence="7">
    <location>
        <begin position="235"/>
        <end position="255"/>
    </location>
</feature>
<dbReference type="PANTHER" id="PTHR23521">
    <property type="entry name" value="TRANSPORTER MFS SUPERFAMILY"/>
    <property type="match status" value="1"/>
</dbReference>
<dbReference type="InterPro" id="IPR011701">
    <property type="entry name" value="MFS"/>
</dbReference>
<feature type="transmembrane region" description="Helical" evidence="7">
    <location>
        <begin position="356"/>
        <end position="373"/>
    </location>
</feature>
<protein>
    <submittedName>
        <fullName evidence="9">MFS transporter</fullName>
    </submittedName>
</protein>
<keyword evidence="3" id="KW-1003">Cell membrane</keyword>
<dbReference type="RefSeq" id="WP_338780036.1">
    <property type="nucleotide sequence ID" value="NZ_CP147407.1"/>
</dbReference>
<keyword evidence="6 7" id="KW-0472">Membrane</keyword>
<feature type="transmembrane region" description="Helical" evidence="7">
    <location>
        <begin position="130"/>
        <end position="153"/>
    </location>
</feature>
<feature type="transmembrane region" description="Helical" evidence="7">
    <location>
        <begin position="159"/>
        <end position="177"/>
    </location>
</feature>
<feature type="transmembrane region" description="Helical" evidence="7">
    <location>
        <begin position="290"/>
        <end position="312"/>
    </location>
</feature>
<dbReference type="SUPFAM" id="SSF103473">
    <property type="entry name" value="MFS general substrate transporter"/>
    <property type="match status" value="1"/>
</dbReference>
<evidence type="ECO:0000256" key="5">
    <source>
        <dbReference type="ARBA" id="ARBA00022989"/>
    </source>
</evidence>
<dbReference type="EMBL" id="CP147407">
    <property type="protein sequence ID" value="WXB97546.1"/>
    <property type="molecule type" value="Genomic_DNA"/>
</dbReference>